<feature type="DNA-binding region" description="H-T-H motif" evidence="2">
    <location>
        <begin position="35"/>
        <end position="54"/>
    </location>
</feature>
<proteinExistence type="predicted"/>
<evidence type="ECO:0000256" key="1">
    <source>
        <dbReference type="ARBA" id="ARBA00023125"/>
    </source>
</evidence>
<gene>
    <name evidence="4" type="ORF">DC345_18455</name>
</gene>
<dbReference type="InterPro" id="IPR050624">
    <property type="entry name" value="HTH-type_Tx_Regulator"/>
</dbReference>
<name>A0A329QN51_9BACL</name>
<comment type="caution">
    <text evidence="4">The sequence shown here is derived from an EMBL/GenBank/DDBJ whole genome shotgun (WGS) entry which is preliminary data.</text>
</comment>
<dbReference type="PANTHER" id="PTHR43479:SF7">
    <property type="entry name" value="TETR-FAMILY TRANSCRIPTIONAL REGULATOR"/>
    <property type="match status" value="1"/>
</dbReference>
<evidence type="ECO:0000313" key="5">
    <source>
        <dbReference type="Proteomes" id="UP000250642"/>
    </source>
</evidence>
<keyword evidence="1 2" id="KW-0238">DNA-binding</keyword>
<dbReference type="InterPro" id="IPR001647">
    <property type="entry name" value="HTH_TetR"/>
</dbReference>
<dbReference type="InterPro" id="IPR039532">
    <property type="entry name" value="TetR_C_Firmicutes"/>
</dbReference>
<reference evidence="4 5" key="1">
    <citation type="submission" date="2018-04" db="EMBL/GenBank/DDBJ databases">
        <title>Paenibacillus taichungensis Genome sequencing and assembly.</title>
        <authorList>
            <person name="Xu J."/>
            <person name="Rensing C."/>
            <person name="Mazhar H.S."/>
        </authorList>
    </citation>
    <scope>NUCLEOTIDE SEQUENCE [LARGE SCALE GENOMIC DNA]</scope>
    <source>
        <strain evidence="4 5">NC1</strain>
    </source>
</reference>
<evidence type="ECO:0000313" key="4">
    <source>
        <dbReference type="EMBL" id="RAW13351.1"/>
    </source>
</evidence>
<dbReference type="Gene3D" id="1.10.357.10">
    <property type="entry name" value="Tetracycline Repressor, domain 2"/>
    <property type="match status" value="1"/>
</dbReference>
<dbReference type="GO" id="GO:0003677">
    <property type="term" value="F:DNA binding"/>
    <property type="evidence" value="ECO:0007669"/>
    <property type="project" value="UniProtKB-UniRule"/>
</dbReference>
<accession>A0A329QN51</accession>
<sequence length="218" mass="25088">MEHELKKDRRKIRTKKLIRQALLELTAEKGLSKISVMDLAERAEINRGTFYLHYKDVADLVDQLKKEIFEGIKILSVELNPLEVGHYAERGEPYPAILKLLEYLLSHADYLRIMLSPNGDLQLPIQIKELIAERMLQHFETIMPNDPAVVIPWDYFLAFTSSASIGLLTHWMEQGNDLSTREVALMITQINSRGPLETLMRRVGNPHSNGREKAQNEE</sequence>
<evidence type="ECO:0000256" key="2">
    <source>
        <dbReference type="PROSITE-ProRule" id="PRU00335"/>
    </source>
</evidence>
<dbReference type="RefSeq" id="WP_113054310.1">
    <property type="nucleotide sequence ID" value="NZ_QEVW01000012.1"/>
</dbReference>
<organism evidence="4 5">
    <name type="scientific">Paenibacillus taichungensis</name>
    <dbReference type="NCBI Taxonomy" id="484184"/>
    <lineage>
        <taxon>Bacteria</taxon>
        <taxon>Bacillati</taxon>
        <taxon>Bacillota</taxon>
        <taxon>Bacilli</taxon>
        <taxon>Bacillales</taxon>
        <taxon>Paenibacillaceae</taxon>
        <taxon>Paenibacillus</taxon>
    </lineage>
</organism>
<dbReference type="Pfam" id="PF00440">
    <property type="entry name" value="TetR_N"/>
    <property type="match status" value="1"/>
</dbReference>
<dbReference type="PANTHER" id="PTHR43479">
    <property type="entry name" value="ACREF/ENVCD OPERON REPRESSOR-RELATED"/>
    <property type="match status" value="1"/>
</dbReference>
<dbReference type="SUPFAM" id="SSF46689">
    <property type="entry name" value="Homeodomain-like"/>
    <property type="match status" value="1"/>
</dbReference>
<dbReference type="Pfam" id="PF14278">
    <property type="entry name" value="TetR_C_8"/>
    <property type="match status" value="1"/>
</dbReference>
<dbReference type="Proteomes" id="UP000250642">
    <property type="component" value="Unassembled WGS sequence"/>
</dbReference>
<dbReference type="InterPro" id="IPR009057">
    <property type="entry name" value="Homeodomain-like_sf"/>
</dbReference>
<dbReference type="AlphaFoldDB" id="A0A329QN51"/>
<dbReference type="PROSITE" id="PS50977">
    <property type="entry name" value="HTH_TETR_2"/>
    <property type="match status" value="1"/>
</dbReference>
<dbReference type="EMBL" id="QEVW01000012">
    <property type="protein sequence ID" value="RAW13351.1"/>
    <property type="molecule type" value="Genomic_DNA"/>
</dbReference>
<feature type="domain" description="HTH tetR-type" evidence="3">
    <location>
        <begin position="12"/>
        <end position="72"/>
    </location>
</feature>
<evidence type="ECO:0000259" key="3">
    <source>
        <dbReference type="PROSITE" id="PS50977"/>
    </source>
</evidence>
<protein>
    <submittedName>
        <fullName evidence="4">TetR/AcrR family transcriptional regulator</fullName>
    </submittedName>
</protein>